<evidence type="ECO:0000259" key="15">
    <source>
        <dbReference type="Pfam" id="PF16363"/>
    </source>
</evidence>
<comment type="similarity">
    <text evidence="4">Belongs to the NAD(P)-dependent epimerase/dehydratase family. UDP-glucuronic acid decarboxylase subfamily.</text>
</comment>
<comment type="caution">
    <text evidence="16">The sequence shown here is derived from an EMBL/GenBank/DDBJ whole genome shotgun (WGS) entry which is preliminary data.</text>
</comment>
<dbReference type="PANTHER" id="PTHR43078:SF6">
    <property type="entry name" value="UDP-GLUCURONIC ACID DECARBOXYLASE 1"/>
    <property type="match status" value="1"/>
</dbReference>
<evidence type="ECO:0000256" key="10">
    <source>
        <dbReference type="ARBA" id="ARBA00023027"/>
    </source>
</evidence>
<evidence type="ECO:0000256" key="14">
    <source>
        <dbReference type="SAM" id="MobiDB-lite"/>
    </source>
</evidence>
<keyword evidence="12" id="KW-0472">Membrane</keyword>
<comment type="pathway">
    <text evidence="3">Nucleotide-sugar biosynthesis; UDP-alpha-D-xylose biosynthesis; UDP-alpha-D-xylose from UDP-alpha-D-glucuronate: step 1/1.</text>
</comment>
<evidence type="ECO:0000256" key="8">
    <source>
        <dbReference type="ARBA" id="ARBA00022968"/>
    </source>
</evidence>
<evidence type="ECO:0000256" key="3">
    <source>
        <dbReference type="ARBA" id="ARBA00005100"/>
    </source>
</evidence>
<comment type="subcellular location">
    <subcellularLocation>
        <location evidence="2">Golgi apparatus</location>
        <location evidence="2">Golgi stack membrane</location>
        <topology evidence="2">Single-pass type II membrane protein</topology>
    </subcellularLocation>
</comment>
<dbReference type="InterPro" id="IPR044516">
    <property type="entry name" value="UXS-like"/>
</dbReference>
<dbReference type="InterPro" id="IPR016040">
    <property type="entry name" value="NAD(P)-bd_dom"/>
</dbReference>
<keyword evidence="11" id="KW-0333">Golgi apparatus</keyword>
<name>A0ABW9Z0L5_9HYPH</name>
<keyword evidence="10" id="KW-0520">NAD</keyword>
<dbReference type="Proteomes" id="UP000818323">
    <property type="component" value="Unassembled WGS sequence"/>
</dbReference>
<evidence type="ECO:0000256" key="9">
    <source>
        <dbReference type="ARBA" id="ARBA00022989"/>
    </source>
</evidence>
<keyword evidence="7" id="KW-0210">Decarboxylase</keyword>
<keyword evidence="17" id="KW-1185">Reference proteome</keyword>
<evidence type="ECO:0000256" key="11">
    <source>
        <dbReference type="ARBA" id="ARBA00023034"/>
    </source>
</evidence>
<dbReference type="PANTHER" id="PTHR43078">
    <property type="entry name" value="UDP-GLUCURONIC ACID DECARBOXYLASE-RELATED"/>
    <property type="match status" value="1"/>
</dbReference>
<feature type="domain" description="NAD(P)-binding" evidence="15">
    <location>
        <begin position="10"/>
        <end position="313"/>
    </location>
</feature>
<evidence type="ECO:0000256" key="13">
    <source>
        <dbReference type="ARBA" id="ARBA00023239"/>
    </source>
</evidence>
<dbReference type="Gene3D" id="3.40.50.720">
    <property type="entry name" value="NAD(P)-binding Rossmann-like Domain"/>
    <property type="match status" value="1"/>
</dbReference>
<reference evidence="16 17" key="1">
    <citation type="submission" date="2020-01" db="EMBL/GenBank/DDBJ databases">
        <title>Microvirga sp. nov., an arsenate reduction bacterium isolated from Tibet hotspring sediments.</title>
        <authorList>
            <person name="Yuan C.-G."/>
        </authorList>
    </citation>
    <scope>NUCLEOTIDE SEQUENCE [LARGE SCALE GENOMIC DNA]</scope>
    <source>
        <strain evidence="16 17">SYSU G3D203</strain>
    </source>
</reference>
<evidence type="ECO:0000256" key="12">
    <source>
        <dbReference type="ARBA" id="ARBA00023136"/>
    </source>
</evidence>
<evidence type="ECO:0000256" key="6">
    <source>
        <dbReference type="ARBA" id="ARBA00022692"/>
    </source>
</evidence>
<dbReference type="EC" id="4.1.1.35" evidence="5"/>
<dbReference type="CDD" id="cd05230">
    <property type="entry name" value="UGD_SDR_e"/>
    <property type="match status" value="1"/>
</dbReference>
<accession>A0ABW9Z0L5</accession>
<feature type="region of interest" description="Disordered" evidence="14">
    <location>
        <begin position="322"/>
        <end position="344"/>
    </location>
</feature>
<organism evidence="16 17">
    <name type="scientific">Microvirga arsenatis</name>
    <dbReference type="NCBI Taxonomy" id="2692265"/>
    <lineage>
        <taxon>Bacteria</taxon>
        <taxon>Pseudomonadati</taxon>
        <taxon>Pseudomonadota</taxon>
        <taxon>Alphaproteobacteria</taxon>
        <taxon>Hyphomicrobiales</taxon>
        <taxon>Methylobacteriaceae</taxon>
        <taxon>Microvirga</taxon>
    </lineage>
</organism>
<dbReference type="SUPFAM" id="SSF51735">
    <property type="entry name" value="NAD(P)-binding Rossmann-fold domains"/>
    <property type="match status" value="1"/>
</dbReference>
<evidence type="ECO:0000256" key="2">
    <source>
        <dbReference type="ARBA" id="ARBA00004447"/>
    </source>
</evidence>
<dbReference type="InterPro" id="IPR036291">
    <property type="entry name" value="NAD(P)-bd_dom_sf"/>
</dbReference>
<gene>
    <name evidence="16" type="ORF">GR303_12925</name>
</gene>
<proteinExistence type="inferred from homology"/>
<keyword evidence="6" id="KW-0812">Transmembrane</keyword>
<evidence type="ECO:0000256" key="5">
    <source>
        <dbReference type="ARBA" id="ARBA00012290"/>
    </source>
</evidence>
<keyword evidence="13" id="KW-0456">Lyase</keyword>
<evidence type="ECO:0000256" key="1">
    <source>
        <dbReference type="ARBA" id="ARBA00001911"/>
    </source>
</evidence>
<feature type="compositionally biased region" description="Basic and acidic residues" evidence="14">
    <location>
        <begin position="335"/>
        <end position="344"/>
    </location>
</feature>
<keyword evidence="9" id="KW-1133">Transmembrane helix</keyword>
<protein>
    <recommendedName>
        <fullName evidence="5">UDP-glucuronate decarboxylase</fullName>
        <ecNumber evidence="5">4.1.1.35</ecNumber>
    </recommendedName>
</protein>
<keyword evidence="8" id="KW-0735">Signal-anchor</keyword>
<evidence type="ECO:0000256" key="7">
    <source>
        <dbReference type="ARBA" id="ARBA00022793"/>
    </source>
</evidence>
<evidence type="ECO:0000313" key="16">
    <source>
        <dbReference type="EMBL" id="NBJ25255.1"/>
    </source>
</evidence>
<comment type="cofactor">
    <cofactor evidence="1">
        <name>NAD(+)</name>
        <dbReference type="ChEBI" id="CHEBI:57540"/>
    </cofactor>
</comment>
<dbReference type="Pfam" id="PF16363">
    <property type="entry name" value="GDP_Man_Dehyd"/>
    <property type="match status" value="1"/>
</dbReference>
<evidence type="ECO:0000256" key="4">
    <source>
        <dbReference type="ARBA" id="ARBA00007505"/>
    </source>
</evidence>
<sequence length="344" mass="37779">MKNGKSRHVLVAGGAGFLGSHLCDALLSEGAHVIALDNFQTGRKQNLRHLEREPRFDLIDSDIIKPLPARLRSKRLKIDEVFNLACAASPPHYQADPEHTMLTSVVGTHNLLTFSEEVGARFFLASTSEIYGDPEVHPQTESYWGNVNPTGPRACYDEGKRAAETLTFDFDRAGRADVRVARIFNTYGPRMRADDGRVVSNVICQALAGDDITIYGDGSQTRSFCYVSDLIDGFMRLMAYEGSFPGAINLGNPVELTVGDLAEKVLAMTGSSSRIVTRPLPVDDPRRRRPDITRAKQLLGWSPRTTLDVGLKATIAWFSDERTDGGKGPRSTTGLERELTIGQA</sequence>
<dbReference type="RefSeq" id="WP_161722658.1">
    <property type="nucleotide sequence ID" value="NZ_JAAAXI010000005.1"/>
</dbReference>
<evidence type="ECO:0000313" key="17">
    <source>
        <dbReference type="Proteomes" id="UP000818323"/>
    </source>
</evidence>
<dbReference type="EMBL" id="JAAAXJ010000006">
    <property type="protein sequence ID" value="NBJ25255.1"/>
    <property type="molecule type" value="Genomic_DNA"/>
</dbReference>